<comment type="caution">
    <text evidence="1">Lacks conserved residue(s) required for the propagation of feature annotation.</text>
</comment>
<dbReference type="EMBL" id="MRZV01000245">
    <property type="protein sequence ID" value="PIK54540.1"/>
    <property type="molecule type" value="Genomic_DNA"/>
</dbReference>
<dbReference type="Proteomes" id="UP000230750">
    <property type="component" value="Unassembled WGS sequence"/>
</dbReference>
<accession>A0A2G8L318</accession>
<evidence type="ECO:0000259" key="2">
    <source>
        <dbReference type="PROSITE" id="PS50026"/>
    </source>
</evidence>
<evidence type="ECO:0000313" key="4">
    <source>
        <dbReference type="Proteomes" id="UP000230750"/>
    </source>
</evidence>
<gene>
    <name evidence="3" type="ORF">BSL78_08558</name>
</gene>
<dbReference type="STRING" id="307972.A0A2G8L318"/>
<feature type="domain" description="EGF-like" evidence="2">
    <location>
        <begin position="197"/>
        <end position="233"/>
    </location>
</feature>
<keyword evidence="4" id="KW-1185">Reference proteome</keyword>
<dbReference type="PROSITE" id="PS00022">
    <property type="entry name" value="EGF_1"/>
    <property type="match status" value="1"/>
</dbReference>
<evidence type="ECO:0000313" key="3">
    <source>
        <dbReference type="EMBL" id="PIK54540.1"/>
    </source>
</evidence>
<feature type="disulfide bond" evidence="1">
    <location>
        <begin position="223"/>
        <end position="232"/>
    </location>
</feature>
<proteinExistence type="predicted"/>
<dbReference type="InterPro" id="IPR000742">
    <property type="entry name" value="EGF"/>
</dbReference>
<dbReference type="Gene3D" id="2.170.300.10">
    <property type="entry name" value="Tie2 ligand-binding domain superfamily"/>
    <property type="match status" value="1"/>
</dbReference>
<keyword evidence="1" id="KW-1015">Disulfide bond</keyword>
<protein>
    <recommendedName>
        <fullName evidence="2">EGF-like domain-containing protein</fullName>
    </recommendedName>
</protein>
<comment type="caution">
    <text evidence="3">The sequence shown here is derived from an EMBL/GenBank/DDBJ whole genome shotgun (WGS) entry which is preliminary data.</text>
</comment>
<keyword evidence="1" id="KW-0245">EGF-like domain</keyword>
<organism evidence="3 4">
    <name type="scientific">Stichopus japonicus</name>
    <name type="common">Sea cucumber</name>
    <dbReference type="NCBI Taxonomy" id="307972"/>
    <lineage>
        <taxon>Eukaryota</taxon>
        <taxon>Metazoa</taxon>
        <taxon>Echinodermata</taxon>
        <taxon>Eleutherozoa</taxon>
        <taxon>Echinozoa</taxon>
        <taxon>Holothuroidea</taxon>
        <taxon>Aspidochirotacea</taxon>
        <taxon>Aspidochirotida</taxon>
        <taxon>Stichopodidae</taxon>
        <taxon>Apostichopus</taxon>
    </lineage>
</organism>
<dbReference type="PANTHER" id="PTHR21301:SF10">
    <property type="entry name" value="REVERSE TRANSCRIPTASE DOMAIN-CONTAINING PROTEIN"/>
    <property type="match status" value="1"/>
</dbReference>
<name>A0A2G8L318_STIJA</name>
<dbReference type="PROSITE" id="PS50026">
    <property type="entry name" value="EGF_3"/>
    <property type="match status" value="1"/>
</dbReference>
<dbReference type="PANTHER" id="PTHR21301">
    <property type="entry name" value="REVERSE TRANSCRIPTASE"/>
    <property type="match status" value="1"/>
</dbReference>
<evidence type="ECO:0000256" key="1">
    <source>
        <dbReference type="PROSITE-ProRule" id="PRU00076"/>
    </source>
</evidence>
<sequence>MSHYPETGRSAPIYVYALTRFYIGDSDTVDISITKDGGLPTNALRTGSIIDNEGYFYGCFLRVDELNRRRGMRYGQYRGHLNFADGLSEFTGYTFVKPKSAVLDTRGVRTVTIYPKSTTSSDLKKEVSIGVRWSPGCRKIVWSKGKARNINTGPRLILKTTDDAGLYTIQRPRRAGRGFFVQILVIAATCPANYFYETGKCTESKKECQNGGVLSDNFDICICPPFLTGGLCDCALDRDGEQLYLNYEGTLKCEDLPGGDPKCKGNLVCFGDNYGCKCSSGWWGNACDRDFRGNLNKTERQAFHELRKRDDIVITPADKGSAIVAMGIQFYREEANRLLGNPQHYKLLDSDPTQEITQNVKRVIQKRVSNGSIDRKLGQNLLENDPKLGRFYFLPKIHKEGNPGRPIISGNGTATNKISKFVDLLIQLLV</sequence>
<dbReference type="AlphaFoldDB" id="A0A2G8L318"/>
<dbReference type="OrthoDB" id="10029313at2759"/>
<reference evidence="3 4" key="1">
    <citation type="journal article" date="2017" name="PLoS Biol.">
        <title>The sea cucumber genome provides insights into morphological evolution and visceral regeneration.</title>
        <authorList>
            <person name="Zhang X."/>
            <person name="Sun L."/>
            <person name="Yuan J."/>
            <person name="Sun Y."/>
            <person name="Gao Y."/>
            <person name="Zhang L."/>
            <person name="Li S."/>
            <person name="Dai H."/>
            <person name="Hamel J.F."/>
            <person name="Liu C."/>
            <person name="Yu Y."/>
            <person name="Liu S."/>
            <person name="Lin W."/>
            <person name="Guo K."/>
            <person name="Jin S."/>
            <person name="Xu P."/>
            <person name="Storey K.B."/>
            <person name="Huan P."/>
            <person name="Zhang T."/>
            <person name="Zhou Y."/>
            <person name="Zhang J."/>
            <person name="Lin C."/>
            <person name="Li X."/>
            <person name="Xing L."/>
            <person name="Huo D."/>
            <person name="Sun M."/>
            <person name="Wang L."/>
            <person name="Mercier A."/>
            <person name="Li F."/>
            <person name="Yang H."/>
            <person name="Xiang J."/>
        </authorList>
    </citation>
    <scope>NUCLEOTIDE SEQUENCE [LARGE SCALE GENOMIC DNA]</scope>
    <source>
        <strain evidence="3">Shaxun</strain>
        <tissue evidence="3">Muscle</tissue>
    </source>
</reference>